<protein>
    <submittedName>
        <fullName evidence="1">Uncharacterized protein</fullName>
    </submittedName>
</protein>
<sequence>MVSKFNQSLIRQKLIKMTESAPGLFQRLNKKSISVMVRTRGIDLLRAEVFLDDLNVLSGGEYQHYFTFTPFVQLLYDDFLLQIRKQYSPVEMANRLVSRRRKYFNNQDGLCSHTLKSKWFLIPVPLERPLVLRGEVFLHDLTVSCPGFKMNLSALLSILVLDFISEIRKGNQQELIRMIVNRLEQD</sequence>
<gene>
    <name evidence="1" type="ORF">ACFPYJ_18235</name>
</gene>
<evidence type="ECO:0000313" key="2">
    <source>
        <dbReference type="Proteomes" id="UP001596047"/>
    </source>
</evidence>
<reference evidence="2" key="1">
    <citation type="journal article" date="2019" name="Int. J. Syst. Evol. Microbiol.">
        <title>The Global Catalogue of Microorganisms (GCM) 10K type strain sequencing project: providing services to taxonomists for standard genome sequencing and annotation.</title>
        <authorList>
            <consortium name="The Broad Institute Genomics Platform"/>
            <consortium name="The Broad Institute Genome Sequencing Center for Infectious Disease"/>
            <person name="Wu L."/>
            <person name="Ma J."/>
        </authorList>
    </citation>
    <scope>NUCLEOTIDE SEQUENCE [LARGE SCALE GENOMIC DNA]</scope>
    <source>
        <strain evidence="2">CGMCC 1.3240</strain>
    </source>
</reference>
<accession>A0ABW0W1W3</accession>
<dbReference type="Proteomes" id="UP001596047">
    <property type="component" value="Unassembled WGS sequence"/>
</dbReference>
<comment type="caution">
    <text evidence="1">The sequence shown here is derived from an EMBL/GenBank/DDBJ whole genome shotgun (WGS) entry which is preliminary data.</text>
</comment>
<proteinExistence type="predicted"/>
<organism evidence="1 2">
    <name type="scientific">Paenibacillus solisilvae</name>
    <dbReference type="NCBI Taxonomy" id="2486751"/>
    <lineage>
        <taxon>Bacteria</taxon>
        <taxon>Bacillati</taxon>
        <taxon>Bacillota</taxon>
        <taxon>Bacilli</taxon>
        <taxon>Bacillales</taxon>
        <taxon>Paenibacillaceae</taxon>
        <taxon>Paenibacillus</taxon>
    </lineage>
</organism>
<dbReference type="EMBL" id="JBHSOW010000066">
    <property type="protein sequence ID" value="MFC5651009.1"/>
    <property type="molecule type" value="Genomic_DNA"/>
</dbReference>
<name>A0ABW0W1W3_9BACL</name>
<keyword evidence="2" id="KW-1185">Reference proteome</keyword>
<evidence type="ECO:0000313" key="1">
    <source>
        <dbReference type="EMBL" id="MFC5651009.1"/>
    </source>
</evidence>
<dbReference type="RefSeq" id="WP_379189604.1">
    <property type="nucleotide sequence ID" value="NZ_JBHSOW010000066.1"/>
</dbReference>